<feature type="region of interest" description="Disordered" evidence="1">
    <location>
        <begin position="278"/>
        <end position="309"/>
    </location>
</feature>
<protein>
    <submittedName>
        <fullName evidence="3">Uncharacterized protein LOC111127738</fullName>
    </submittedName>
</protein>
<reference evidence="3" key="1">
    <citation type="submission" date="2025-08" db="UniProtKB">
        <authorList>
            <consortium name="RefSeq"/>
        </authorList>
    </citation>
    <scope>IDENTIFICATION</scope>
    <source>
        <tissue evidence="3">Whole sample</tissue>
    </source>
</reference>
<dbReference type="GeneID" id="111127738"/>
<evidence type="ECO:0000256" key="1">
    <source>
        <dbReference type="SAM" id="MobiDB-lite"/>
    </source>
</evidence>
<evidence type="ECO:0000313" key="3">
    <source>
        <dbReference type="RefSeq" id="XP_022328678.1"/>
    </source>
</evidence>
<proteinExistence type="predicted"/>
<dbReference type="PANTHER" id="PTHR34648">
    <property type="entry name" value="CLOCK-INTERACTING PACEMAKER"/>
    <property type="match status" value="1"/>
</dbReference>
<accession>A0A8B8DLM9</accession>
<feature type="region of interest" description="Disordered" evidence="1">
    <location>
        <begin position="163"/>
        <end position="186"/>
    </location>
</feature>
<name>A0A8B8DLM9_CRAVI</name>
<dbReference type="Proteomes" id="UP000694844">
    <property type="component" value="Chromosome 4"/>
</dbReference>
<feature type="region of interest" description="Disordered" evidence="1">
    <location>
        <begin position="379"/>
        <end position="398"/>
    </location>
</feature>
<dbReference type="OrthoDB" id="6374619at2759"/>
<dbReference type="PANTHER" id="PTHR34648:SF1">
    <property type="entry name" value="CLOCK-INTERACTING PACEMAKER"/>
    <property type="match status" value="1"/>
</dbReference>
<keyword evidence="2" id="KW-1185">Reference proteome</keyword>
<dbReference type="InterPro" id="IPR031602">
    <property type="entry name" value="CIPC"/>
</dbReference>
<dbReference type="Pfam" id="PF15800">
    <property type="entry name" value="CiPC"/>
    <property type="match status" value="1"/>
</dbReference>
<dbReference type="GO" id="GO:0045892">
    <property type="term" value="P:negative regulation of DNA-templated transcription"/>
    <property type="evidence" value="ECO:0007669"/>
    <property type="project" value="InterPro"/>
</dbReference>
<dbReference type="GO" id="GO:0005634">
    <property type="term" value="C:nucleus"/>
    <property type="evidence" value="ECO:0007669"/>
    <property type="project" value="TreeGrafter"/>
</dbReference>
<dbReference type="RefSeq" id="XP_022328678.1">
    <property type="nucleotide sequence ID" value="XM_022472970.1"/>
</dbReference>
<sequence>MHGVLFDFPLETLGEEMSSCIEKRSIEPDELPCQINMMSSTSAEEAAEFFSEPDPDLIASARFQKLKLDFLVAVKKIRREAEITKARFQQSIHPPFPHKGGQQSCAIVPNFSGNSPSISVQSSIPEAESHSRTFPAVSTSLTTIQTTAGKAATSVATSQIYESTASTDASKPIGPDNAATRSTPLDGSRVEYPDFCLDWRTGGSSFGGQMPTMENQGLPLSMDSKFSVGVSDDIFNTICDLESRPNLTFSRKGRGERIETSSTSCKVPRLSPVAAAVHSDGGEFSHGSQSYITGEGSGTSESEDLPGCSKSKPNVVKCKRYKRTHEALQSSGLLDVTMKTAELMKRNRQLQKDIKDFKKETVEFLKSVLQNPENKEYVKVMHGKSSTSTPGSRDTPTV</sequence>
<dbReference type="KEGG" id="cvn:111127738"/>
<dbReference type="AlphaFoldDB" id="A0A8B8DLM9"/>
<organism evidence="2 3">
    <name type="scientific">Crassostrea virginica</name>
    <name type="common">Eastern oyster</name>
    <dbReference type="NCBI Taxonomy" id="6565"/>
    <lineage>
        <taxon>Eukaryota</taxon>
        <taxon>Metazoa</taxon>
        <taxon>Spiralia</taxon>
        <taxon>Lophotrochozoa</taxon>
        <taxon>Mollusca</taxon>
        <taxon>Bivalvia</taxon>
        <taxon>Autobranchia</taxon>
        <taxon>Pteriomorphia</taxon>
        <taxon>Ostreida</taxon>
        <taxon>Ostreoidea</taxon>
        <taxon>Ostreidae</taxon>
        <taxon>Crassostrea</taxon>
    </lineage>
</organism>
<dbReference type="GO" id="GO:0042754">
    <property type="term" value="P:negative regulation of circadian rhythm"/>
    <property type="evidence" value="ECO:0007669"/>
    <property type="project" value="InterPro"/>
</dbReference>
<evidence type="ECO:0000313" key="2">
    <source>
        <dbReference type="Proteomes" id="UP000694844"/>
    </source>
</evidence>
<gene>
    <name evidence="3" type="primary">LOC111127738</name>
</gene>
<feature type="compositionally biased region" description="Polar residues" evidence="1">
    <location>
        <begin position="384"/>
        <end position="398"/>
    </location>
</feature>